<evidence type="ECO:0000313" key="7">
    <source>
        <dbReference type="EMBL" id="VDM43965.1"/>
    </source>
</evidence>
<evidence type="ECO:0000313" key="9">
    <source>
        <dbReference type="WBParaSite" id="TCNE_0001264401-mRNA-1"/>
    </source>
</evidence>
<evidence type="ECO:0000313" key="8">
    <source>
        <dbReference type="Proteomes" id="UP000050794"/>
    </source>
</evidence>
<keyword evidence="5 6" id="KW-0472">Membrane</keyword>
<protein>
    <submittedName>
        <fullName evidence="7 9">Uncharacterized protein</fullName>
    </submittedName>
</protein>
<evidence type="ECO:0000256" key="5">
    <source>
        <dbReference type="ARBA" id="ARBA00023136"/>
    </source>
</evidence>
<keyword evidence="3" id="KW-0256">Endoplasmic reticulum</keyword>
<accession>A0A183UVX4</accession>
<dbReference type="PANTHER" id="PTHR31394">
    <property type="entry name" value="TRANSMEMBRANE PROTEIN 199"/>
    <property type="match status" value="1"/>
</dbReference>
<keyword evidence="8" id="KW-1185">Reference proteome</keyword>
<comment type="subcellular location">
    <subcellularLocation>
        <location evidence="1">Endoplasmic reticulum membrane</location>
        <topology evidence="1">Multi-pass membrane protein</topology>
    </subcellularLocation>
</comment>
<evidence type="ECO:0000256" key="4">
    <source>
        <dbReference type="ARBA" id="ARBA00022989"/>
    </source>
</evidence>
<dbReference type="Pfam" id="PF11712">
    <property type="entry name" value="Vma12"/>
    <property type="match status" value="1"/>
</dbReference>
<feature type="transmembrane region" description="Helical" evidence="6">
    <location>
        <begin position="140"/>
        <end position="162"/>
    </location>
</feature>
<proteinExistence type="predicted"/>
<evidence type="ECO:0000256" key="1">
    <source>
        <dbReference type="ARBA" id="ARBA00004477"/>
    </source>
</evidence>
<dbReference type="GO" id="GO:0070072">
    <property type="term" value="P:vacuolar proton-transporting V-type ATPase complex assembly"/>
    <property type="evidence" value="ECO:0007669"/>
    <property type="project" value="InterPro"/>
</dbReference>
<keyword evidence="4 6" id="KW-1133">Transmembrane helix</keyword>
<evidence type="ECO:0000256" key="2">
    <source>
        <dbReference type="ARBA" id="ARBA00022692"/>
    </source>
</evidence>
<dbReference type="AlphaFoldDB" id="A0A183UVX4"/>
<dbReference type="Proteomes" id="UP000050794">
    <property type="component" value="Unassembled WGS sequence"/>
</dbReference>
<reference evidence="7 8" key="2">
    <citation type="submission" date="2018-11" db="EMBL/GenBank/DDBJ databases">
        <authorList>
            <consortium name="Pathogen Informatics"/>
        </authorList>
    </citation>
    <scope>NUCLEOTIDE SEQUENCE [LARGE SCALE GENOMIC DNA]</scope>
</reference>
<sequence length="194" mass="22583">MWEVTEENRELLRSWASACTNPERCSLADALVKVLFVHSTFYGKSPPVVDFEEVNEVLQHFSAEYPVYQFIERLHPVRVKPEKKRDRAYEARIQKLKKQQEDRMYKEMVRSIDPNQQYGRVSLMHNFGAEMRIANRQAIAVFNTLITVGGAFGFGFFGLYGICLPKSADGPAFPLSSWYRARDNRVFCRLILHR</sequence>
<name>A0A183UVX4_TOXCA</name>
<reference evidence="9" key="1">
    <citation type="submission" date="2016-06" db="UniProtKB">
        <authorList>
            <consortium name="WormBaseParasite"/>
        </authorList>
    </citation>
    <scope>IDENTIFICATION</scope>
</reference>
<dbReference type="EMBL" id="UYWY01021360">
    <property type="protein sequence ID" value="VDM43965.1"/>
    <property type="molecule type" value="Genomic_DNA"/>
</dbReference>
<gene>
    <name evidence="7" type="ORF">TCNE_LOCUS12644</name>
</gene>
<evidence type="ECO:0000256" key="3">
    <source>
        <dbReference type="ARBA" id="ARBA00022824"/>
    </source>
</evidence>
<organism evidence="8 9">
    <name type="scientific">Toxocara canis</name>
    <name type="common">Canine roundworm</name>
    <dbReference type="NCBI Taxonomy" id="6265"/>
    <lineage>
        <taxon>Eukaryota</taxon>
        <taxon>Metazoa</taxon>
        <taxon>Ecdysozoa</taxon>
        <taxon>Nematoda</taxon>
        <taxon>Chromadorea</taxon>
        <taxon>Rhabditida</taxon>
        <taxon>Spirurina</taxon>
        <taxon>Ascaridomorpha</taxon>
        <taxon>Ascaridoidea</taxon>
        <taxon>Toxocaridae</taxon>
        <taxon>Toxocara</taxon>
    </lineage>
</organism>
<dbReference type="PANTHER" id="PTHR31394:SF1">
    <property type="entry name" value="TRANSMEMBRANE PROTEIN 199"/>
    <property type="match status" value="1"/>
</dbReference>
<keyword evidence="2 6" id="KW-0812">Transmembrane</keyword>
<dbReference type="WBParaSite" id="TCNE_0001264401-mRNA-1">
    <property type="protein sequence ID" value="TCNE_0001264401-mRNA-1"/>
    <property type="gene ID" value="TCNE_0001264401"/>
</dbReference>
<dbReference type="InterPro" id="IPR021013">
    <property type="entry name" value="ATPase_Vma12"/>
</dbReference>
<dbReference type="GO" id="GO:0005789">
    <property type="term" value="C:endoplasmic reticulum membrane"/>
    <property type="evidence" value="ECO:0007669"/>
    <property type="project" value="UniProtKB-SubCell"/>
</dbReference>
<evidence type="ECO:0000256" key="6">
    <source>
        <dbReference type="SAM" id="Phobius"/>
    </source>
</evidence>